<dbReference type="GO" id="GO:0008270">
    <property type="term" value="F:zinc ion binding"/>
    <property type="evidence" value="ECO:0007669"/>
    <property type="project" value="UniProtKB-KW"/>
</dbReference>
<name>A0A8S1T645_PAROT</name>
<dbReference type="OrthoDB" id="1681166at2759"/>
<dbReference type="Proteomes" id="UP000683925">
    <property type="component" value="Unassembled WGS sequence"/>
</dbReference>
<gene>
    <name evidence="4" type="ORF">POCTA_138.1.T0220175</name>
</gene>
<evidence type="ECO:0000259" key="3">
    <source>
        <dbReference type="PROSITE" id="PS50089"/>
    </source>
</evidence>
<comment type="caution">
    <text evidence="4">The sequence shown here is derived from an EMBL/GenBank/DDBJ whole genome shotgun (WGS) entry which is preliminary data.</text>
</comment>
<evidence type="ECO:0000313" key="5">
    <source>
        <dbReference type="Proteomes" id="UP000683925"/>
    </source>
</evidence>
<dbReference type="AlphaFoldDB" id="A0A8S1T645"/>
<feature type="transmembrane region" description="Helical" evidence="2">
    <location>
        <begin position="16"/>
        <end position="37"/>
    </location>
</feature>
<keyword evidence="5" id="KW-1185">Reference proteome</keyword>
<keyword evidence="1" id="KW-0479">Metal-binding</keyword>
<evidence type="ECO:0000313" key="4">
    <source>
        <dbReference type="EMBL" id="CAD8149331.1"/>
    </source>
</evidence>
<reference evidence="4" key="1">
    <citation type="submission" date="2021-01" db="EMBL/GenBank/DDBJ databases">
        <authorList>
            <consortium name="Genoscope - CEA"/>
            <person name="William W."/>
        </authorList>
    </citation>
    <scope>NUCLEOTIDE SEQUENCE</scope>
</reference>
<feature type="domain" description="RING-type" evidence="3">
    <location>
        <begin position="192"/>
        <end position="239"/>
    </location>
</feature>
<keyword evidence="2" id="KW-0472">Membrane</keyword>
<dbReference type="PROSITE" id="PS50089">
    <property type="entry name" value="ZF_RING_2"/>
    <property type="match status" value="1"/>
</dbReference>
<evidence type="ECO:0000256" key="2">
    <source>
        <dbReference type="SAM" id="Phobius"/>
    </source>
</evidence>
<feature type="transmembrane region" description="Helical" evidence="2">
    <location>
        <begin position="101"/>
        <end position="125"/>
    </location>
</feature>
<keyword evidence="2" id="KW-1133">Transmembrane helix</keyword>
<evidence type="ECO:0000256" key="1">
    <source>
        <dbReference type="PROSITE-ProRule" id="PRU00175"/>
    </source>
</evidence>
<accession>A0A8S1T645</accession>
<proteinExistence type="predicted"/>
<organism evidence="4 5">
    <name type="scientific">Paramecium octaurelia</name>
    <dbReference type="NCBI Taxonomy" id="43137"/>
    <lineage>
        <taxon>Eukaryota</taxon>
        <taxon>Sar</taxon>
        <taxon>Alveolata</taxon>
        <taxon>Ciliophora</taxon>
        <taxon>Intramacronucleata</taxon>
        <taxon>Oligohymenophorea</taxon>
        <taxon>Peniculida</taxon>
        <taxon>Parameciidae</taxon>
        <taxon>Paramecium</taxon>
    </lineage>
</organism>
<dbReference type="EMBL" id="CAJJDP010000022">
    <property type="protein sequence ID" value="CAD8149331.1"/>
    <property type="molecule type" value="Genomic_DNA"/>
</dbReference>
<dbReference type="InterPro" id="IPR001841">
    <property type="entry name" value="Znf_RING"/>
</dbReference>
<keyword evidence="1" id="KW-0862">Zinc</keyword>
<sequence>MLNEQKFLKDPKQYRLYLIYHLSLNLTHGLCICFYYIHNLINGQLLFPFASFSSSYLFLIFILSLVTSILYVIVLPKVIVLNKNSRKDCKKSLKSFQKQKLNTYLNSTQQFINMLYVLGIWLVVWNSFTNSNAEFQAVINSLNILCSIHFLKLFIKLYLDNWLQKCIKEEEQFQPLQIYQWIEQSEITKVHCLICSDSFKFEDHIGQYFCIGKHQFHKHCLNKWIQLSSDNKQICPYCKQRSQKKQCE</sequence>
<feature type="transmembrane region" description="Helical" evidence="2">
    <location>
        <begin position="57"/>
        <end position="80"/>
    </location>
</feature>
<dbReference type="Pfam" id="PF13639">
    <property type="entry name" value="zf-RING_2"/>
    <property type="match status" value="1"/>
</dbReference>
<protein>
    <recommendedName>
        <fullName evidence="3">RING-type domain-containing protein</fullName>
    </recommendedName>
</protein>
<keyword evidence="1" id="KW-0863">Zinc-finger</keyword>
<feature type="transmembrane region" description="Helical" evidence="2">
    <location>
        <begin position="137"/>
        <end position="155"/>
    </location>
</feature>
<keyword evidence="2" id="KW-0812">Transmembrane</keyword>